<feature type="transmembrane region" description="Helical" evidence="9">
    <location>
        <begin position="77"/>
        <end position="101"/>
    </location>
</feature>
<dbReference type="PANTHER" id="PTHR43057">
    <property type="entry name" value="ARSENITE EFFLUX TRANSPORTER"/>
    <property type="match status" value="1"/>
</dbReference>
<dbReference type="RefSeq" id="WP_207153503.1">
    <property type="nucleotide sequence ID" value="NZ_AP024484.1"/>
</dbReference>
<name>A0ABN6EJ36_9BACT</name>
<keyword evidence="5 8" id="KW-0812">Transmembrane</keyword>
<keyword evidence="4 8" id="KW-1003">Cell membrane</keyword>
<keyword evidence="6 8" id="KW-1133">Transmembrane helix</keyword>
<dbReference type="Pfam" id="PF01758">
    <property type="entry name" value="SBF"/>
    <property type="match status" value="1"/>
</dbReference>
<feature type="transmembrane region" description="Helical" evidence="9">
    <location>
        <begin position="315"/>
        <end position="336"/>
    </location>
</feature>
<dbReference type="NCBIfam" id="TIGR00832">
    <property type="entry name" value="acr3"/>
    <property type="match status" value="1"/>
</dbReference>
<sequence length="345" mass="39337">MEKIKFLDRYLTLWIFLAMFIGVGIGYIYPKIVDFWGYFEVGSTNIPLAIGLILMMFPPLAKVKYEELGRVFADKKILATSLILNWIIGPILMFILSAIFLSKYPEYMYGLIMIGLARCIAMVLVWNELAKGNSEYAAGLVALNSIFQVFFYSVYAYFFIAIFPKWIGLPSSDAVRNITMGMITKSVLIYLGIPFAAGYLFRRFFIKMKGNKWYYEYLVPKISPITLIALLFTIIIMFSYKGEYIVKLPFDVMLVAIPLIIYFSIIFFSSFWFTRRIGVHYDKSVSIAFTATGNNFELAIAVSIAIFGINSGEAFAAVIGPLIEVPVLILLVKYALKHHYSKQKH</sequence>
<reference evidence="10 11" key="1">
    <citation type="journal article" date="2022" name="Int. J. Syst. Evol. Microbiol.">
        <title>Prevotella herbatica sp. nov., a plant polysaccharide-decomposing anaerobic bacterium isolated from a methanogenic reactor.</title>
        <authorList>
            <person name="Uek A."/>
            <person name="Tonouchi A."/>
            <person name="Kaku N."/>
            <person name="Ueki K."/>
        </authorList>
    </citation>
    <scope>NUCLEOTIDE SEQUENCE [LARGE SCALE GENOMIC DNA]</scope>
    <source>
        <strain evidence="10 11">WR041</strain>
    </source>
</reference>
<dbReference type="PANTHER" id="PTHR43057:SF1">
    <property type="entry name" value="ARSENICAL-RESISTANCE PROTEIN 3"/>
    <property type="match status" value="1"/>
</dbReference>
<evidence type="ECO:0000313" key="10">
    <source>
        <dbReference type="EMBL" id="BCS85891.1"/>
    </source>
</evidence>
<feature type="transmembrane region" description="Helical" evidence="9">
    <location>
        <begin position="35"/>
        <end position="57"/>
    </location>
</feature>
<evidence type="ECO:0000256" key="8">
    <source>
        <dbReference type="PIRNR" id="PIRNR005508"/>
    </source>
</evidence>
<gene>
    <name evidence="10" type="ORF">prwr041_17840</name>
</gene>
<dbReference type="Proteomes" id="UP001319045">
    <property type="component" value="Chromosome"/>
</dbReference>
<evidence type="ECO:0000256" key="7">
    <source>
        <dbReference type="ARBA" id="ARBA00023136"/>
    </source>
</evidence>
<evidence type="ECO:0000256" key="6">
    <source>
        <dbReference type="ARBA" id="ARBA00022989"/>
    </source>
</evidence>
<keyword evidence="3 8" id="KW-0813">Transport</keyword>
<dbReference type="InterPro" id="IPR004706">
    <property type="entry name" value="Arsenical-R_Acr3"/>
</dbReference>
<keyword evidence="7 8" id="KW-0472">Membrane</keyword>
<evidence type="ECO:0000256" key="9">
    <source>
        <dbReference type="SAM" id="Phobius"/>
    </source>
</evidence>
<comment type="subcellular location">
    <subcellularLocation>
        <location evidence="1 8">Cell membrane</location>
        <topology evidence="1 8">Multi-pass membrane protein</topology>
    </subcellularLocation>
</comment>
<organism evidence="10 11">
    <name type="scientific">Prevotella herbatica</name>
    <dbReference type="NCBI Taxonomy" id="2801997"/>
    <lineage>
        <taxon>Bacteria</taxon>
        <taxon>Pseudomonadati</taxon>
        <taxon>Bacteroidota</taxon>
        <taxon>Bacteroidia</taxon>
        <taxon>Bacteroidales</taxon>
        <taxon>Prevotellaceae</taxon>
        <taxon>Prevotella</taxon>
    </lineage>
</organism>
<accession>A0ABN6EJ36</accession>
<protein>
    <submittedName>
        <fullName evidence="10">Arsenical-resistance protein</fullName>
    </submittedName>
</protein>
<dbReference type="EMBL" id="AP024484">
    <property type="protein sequence ID" value="BCS85891.1"/>
    <property type="molecule type" value="Genomic_DNA"/>
</dbReference>
<comment type="similarity">
    <text evidence="2 8">Belongs to the arsenical resistance-3 (ACR3) (TC 2.A.59) family.</text>
</comment>
<feature type="transmembrane region" description="Helical" evidence="9">
    <location>
        <begin position="285"/>
        <end position="309"/>
    </location>
</feature>
<feature type="transmembrane region" description="Helical" evidence="9">
    <location>
        <begin position="12"/>
        <end position="29"/>
    </location>
</feature>
<dbReference type="Gene3D" id="1.20.1530.20">
    <property type="match status" value="1"/>
</dbReference>
<dbReference type="InterPro" id="IPR002657">
    <property type="entry name" value="BilAc:Na_symport/Acr3"/>
</dbReference>
<feature type="transmembrane region" description="Helical" evidence="9">
    <location>
        <begin position="222"/>
        <end position="240"/>
    </location>
</feature>
<evidence type="ECO:0000256" key="5">
    <source>
        <dbReference type="ARBA" id="ARBA00022692"/>
    </source>
</evidence>
<feature type="transmembrane region" description="Helical" evidence="9">
    <location>
        <begin position="183"/>
        <end position="201"/>
    </location>
</feature>
<dbReference type="PIRSF" id="PIRSF005508">
    <property type="entry name" value="Acr3"/>
    <property type="match status" value="1"/>
</dbReference>
<evidence type="ECO:0000256" key="2">
    <source>
        <dbReference type="ARBA" id="ARBA00010110"/>
    </source>
</evidence>
<feature type="transmembrane region" description="Helical" evidence="9">
    <location>
        <begin position="107"/>
        <end position="126"/>
    </location>
</feature>
<evidence type="ECO:0000256" key="4">
    <source>
        <dbReference type="ARBA" id="ARBA00022475"/>
    </source>
</evidence>
<evidence type="ECO:0000313" key="11">
    <source>
        <dbReference type="Proteomes" id="UP001319045"/>
    </source>
</evidence>
<evidence type="ECO:0000256" key="1">
    <source>
        <dbReference type="ARBA" id="ARBA00004651"/>
    </source>
</evidence>
<keyword evidence="11" id="KW-1185">Reference proteome</keyword>
<evidence type="ECO:0000256" key="3">
    <source>
        <dbReference type="ARBA" id="ARBA00022448"/>
    </source>
</evidence>
<proteinExistence type="inferred from homology"/>
<feature type="transmembrane region" description="Helical" evidence="9">
    <location>
        <begin position="138"/>
        <end position="163"/>
    </location>
</feature>
<dbReference type="InterPro" id="IPR038770">
    <property type="entry name" value="Na+/solute_symporter_sf"/>
</dbReference>
<feature type="transmembrane region" description="Helical" evidence="9">
    <location>
        <begin position="252"/>
        <end position="273"/>
    </location>
</feature>